<evidence type="ECO:0000256" key="1">
    <source>
        <dbReference type="SAM" id="Phobius"/>
    </source>
</evidence>
<feature type="transmembrane region" description="Helical" evidence="1">
    <location>
        <begin position="243"/>
        <end position="263"/>
    </location>
</feature>
<feature type="transmembrane region" description="Helical" evidence="1">
    <location>
        <begin position="134"/>
        <end position="153"/>
    </location>
</feature>
<gene>
    <name evidence="2" type="ORF">BGX16_2641</name>
</gene>
<organism evidence="2 3">
    <name type="scientific">Hallerella succinigenes</name>
    <dbReference type="NCBI Taxonomy" id="1896222"/>
    <lineage>
        <taxon>Bacteria</taxon>
        <taxon>Pseudomonadati</taxon>
        <taxon>Fibrobacterota</taxon>
        <taxon>Fibrobacteria</taxon>
        <taxon>Fibrobacterales</taxon>
        <taxon>Fibrobacteraceae</taxon>
        <taxon>Hallerella</taxon>
    </lineage>
</organism>
<sequence length="285" mass="32022">MANRGQKRVKKDFFPVFATFELKMLESLNFHFAFYDWLLVIIVSALGTISAYLKDPQLKAVTATIPIPCGFAYIAVGLPMGASNAISGFMCLLYVHIVRILHYKAKVPIVLSIIAGLAFFVCLGTFLMPRVPDSEAFFIGVCIFDCILGIILFQTQTYKPGVRYKTPLPVYIKAPAIAFVVSGLMLIKNWMGGFCTSFPMMNSIVSYESRHSLGDQCRQLPLFLIAAPFMFVEMHFIETRLGWNHWIVLLCGYVLFAAIYWPLNQELKRRVRAAGGVELQPPSPK</sequence>
<evidence type="ECO:0000313" key="3">
    <source>
        <dbReference type="Proteomes" id="UP000231134"/>
    </source>
</evidence>
<name>A0A2M9AA83_9BACT</name>
<keyword evidence="3" id="KW-1185">Reference proteome</keyword>
<feature type="transmembrane region" description="Helical" evidence="1">
    <location>
        <begin position="107"/>
        <end position="128"/>
    </location>
</feature>
<comment type="caution">
    <text evidence="2">The sequence shown here is derived from an EMBL/GenBank/DDBJ whole genome shotgun (WGS) entry which is preliminary data.</text>
</comment>
<reference evidence="2 3" key="1">
    <citation type="submission" date="2017-11" db="EMBL/GenBank/DDBJ databases">
        <title>Animal gut microbial communities from fecal samples from Wisconsin, USA.</title>
        <authorList>
            <person name="Neumann A."/>
        </authorList>
    </citation>
    <scope>NUCLEOTIDE SEQUENCE [LARGE SCALE GENOMIC DNA]</scope>
    <source>
        <strain evidence="2 3">UWS3</strain>
    </source>
</reference>
<dbReference type="AlphaFoldDB" id="A0A2M9AA83"/>
<proteinExistence type="predicted"/>
<protein>
    <submittedName>
        <fullName evidence="2">Uncharacterized protein</fullName>
    </submittedName>
</protein>
<evidence type="ECO:0000313" key="2">
    <source>
        <dbReference type="EMBL" id="PJJ42604.1"/>
    </source>
</evidence>
<accession>A0A2M9AA83</accession>
<keyword evidence="1" id="KW-0472">Membrane</keyword>
<keyword evidence="1" id="KW-0812">Transmembrane</keyword>
<dbReference type="EMBL" id="PGEX01000001">
    <property type="protein sequence ID" value="PJJ42604.1"/>
    <property type="molecule type" value="Genomic_DNA"/>
</dbReference>
<keyword evidence="1" id="KW-1133">Transmembrane helix</keyword>
<feature type="transmembrane region" description="Helical" evidence="1">
    <location>
        <begin position="73"/>
        <end position="95"/>
    </location>
</feature>
<feature type="transmembrane region" description="Helical" evidence="1">
    <location>
        <begin position="32"/>
        <end position="53"/>
    </location>
</feature>
<dbReference type="Proteomes" id="UP000231134">
    <property type="component" value="Unassembled WGS sequence"/>
</dbReference>